<keyword evidence="2" id="KW-1185">Reference proteome</keyword>
<dbReference type="Proteomes" id="UP000003094">
    <property type="component" value="Unassembled WGS sequence"/>
</dbReference>
<protein>
    <submittedName>
        <fullName evidence="1">Uncharacterized protein</fullName>
    </submittedName>
</protein>
<comment type="caution">
    <text evidence="1">The sequence shown here is derived from an EMBL/GenBank/DDBJ whole genome shotgun (WGS) entry which is preliminary data.</text>
</comment>
<evidence type="ECO:0000313" key="1">
    <source>
        <dbReference type="EMBL" id="EFU43933.1"/>
    </source>
</evidence>
<dbReference type="AlphaFoldDB" id="A0A2R9T2S4"/>
<organism evidence="1 2">
    <name type="scientific">Paenibacillus vortex V453</name>
    <dbReference type="NCBI Taxonomy" id="715225"/>
    <lineage>
        <taxon>Bacteria</taxon>
        <taxon>Bacillati</taxon>
        <taxon>Bacillota</taxon>
        <taxon>Bacilli</taxon>
        <taxon>Bacillales</taxon>
        <taxon>Paenibacillaceae</taxon>
        <taxon>Paenibacillus</taxon>
    </lineage>
</organism>
<sequence length="34" mass="3796">MQASRKVSRNHGDRLAVETIADEGNGILRPLLFM</sequence>
<dbReference type="KEGG" id="pvo:PVOR_01970"/>
<dbReference type="EMBL" id="ADHJ01000001">
    <property type="protein sequence ID" value="EFU43933.1"/>
    <property type="molecule type" value="Genomic_DNA"/>
</dbReference>
<accession>A0A2R9T2S4</accession>
<gene>
    <name evidence="1" type="ORF">PVOR_01970</name>
</gene>
<evidence type="ECO:0000313" key="2">
    <source>
        <dbReference type="Proteomes" id="UP000003094"/>
    </source>
</evidence>
<proteinExistence type="predicted"/>
<reference evidence="1 2" key="1">
    <citation type="journal article" date="2010" name="BMC Genomics">
        <title>Genome sequence of the pattern forming Paenibacillus vortex bacterium reveals potential for thriving in complex environments.</title>
        <authorList>
            <person name="Sirota-Madi A."/>
            <person name="Olender T."/>
            <person name="Helman Y."/>
            <person name="Ingham C."/>
            <person name="Brainis I."/>
            <person name="Roth D."/>
            <person name="Hagi E."/>
            <person name="Brodsky L."/>
            <person name="Leshkowitz D."/>
            <person name="Galatenko V."/>
            <person name="Nikolaev V."/>
            <person name="Mugasimangalam R.C."/>
            <person name="Bransburg-Zabary S."/>
            <person name="Gutnick D.L."/>
            <person name="Lancet D."/>
            <person name="Ben-Jacob E."/>
        </authorList>
    </citation>
    <scope>NUCLEOTIDE SEQUENCE [LARGE SCALE GENOMIC DNA]</scope>
    <source>
        <strain evidence="1 2">V453</strain>
    </source>
</reference>
<name>A0A2R9T2S4_9BACL</name>